<feature type="transmembrane region" description="Helical" evidence="3">
    <location>
        <begin position="268"/>
        <end position="291"/>
    </location>
</feature>
<protein>
    <recommendedName>
        <fullName evidence="4">DUF4349 domain-containing protein</fullName>
    </recommendedName>
</protein>
<dbReference type="PATRIC" id="fig|1286171.3.peg.1082"/>
<sequence length="299" mass="33765">MPGEQPEKRKDRLKSMADSMAKRVGDIWIFAAVLAVILVIAAALNSGGLLGQRSQIDSGLGSSNEASQGIAQQDKGEMQDSSSMTPGASVDLQGVKVIKNAYMSIKTENVEETLSKAVFYARSKSGYVENSQYFKNTSEAYANIRIPSGELDAALAYFEKLGRVEEKSLSEADISRQYKDLATRIENLKAEEQQLRMLFDKAMQISDMLEIERELFRIRQEIELNTSYLQGYDKDVAYSVVSLRIYSEKDKMWDYLVEKFKGAFEDSLYLLILIVAYVPYVALAYIVYIIIKKTRRRGQ</sequence>
<keyword evidence="6" id="KW-1185">Reference proteome</keyword>
<accession>W8T6B4</accession>
<dbReference type="KEGG" id="eac:EAL2_c11330"/>
<evidence type="ECO:0000313" key="6">
    <source>
        <dbReference type="Proteomes" id="UP000019591"/>
    </source>
</evidence>
<organism evidence="5 6">
    <name type="scientific">Peptoclostridium acidaminophilum DSM 3953</name>
    <dbReference type="NCBI Taxonomy" id="1286171"/>
    <lineage>
        <taxon>Bacteria</taxon>
        <taxon>Bacillati</taxon>
        <taxon>Bacillota</taxon>
        <taxon>Clostridia</taxon>
        <taxon>Peptostreptococcales</taxon>
        <taxon>Peptoclostridiaceae</taxon>
        <taxon>Peptoclostridium</taxon>
    </lineage>
</organism>
<keyword evidence="3" id="KW-0472">Membrane</keyword>
<dbReference type="EMBL" id="CP007452">
    <property type="protein sequence ID" value="AHM56430.1"/>
    <property type="molecule type" value="Genomic_DNA"/>
</dbReference>
<dbReference type="Proteomes" id="UP000019591">
    <property type="component" value="Chromosome"/>
</dbReference>
<feature type="region of interest" description="Disordered" evidence="2">
    <location>
        <begin position="55"/>
        <end position="88"/>
    </location>
</feature>
<dbReference type="Pfam" id="PF14257">
    <property type="entry name" value="DUF4349"/>
    <property type="match status" value="1"/>
</dbReference>
<dbReference type="AlphaFoldDB" id="W8T6B4"/>
<dbReference type="eggNOG" id="COG5662">
    <property type="taxonomic scope" value="Bacteria"/>
</dbReference>
<evidence type="ECO:0000256" key="2">
    <source>
        <dbReference type="SAM" id="MobiDB-lite"/>
    </source>
</evidence>
<gene>
    <name evidence="5" type="ORF">EAL2_c11330</name>
</gene>
<dbReference type="InterPro" id="IPR025645">
    <property type="entry name" value="DUF4349"/>
</dbReference>
<dbReference type="HOGENOM" id="CLU_929822_0_0_9"/>
<reference evidence="5 6" key="1">
    <citation type="journal article" date="2014" name="Genome Announc.">
        <title>Complete Genome Sequence of Amino Acid-Utilizing Eubacterium acidaminophilum al-2 (DSM 3953).</title>
        <authorList>
            <person name="Poehlein A."/>
            <person name="Andreesen J.R."/>
            <person name="Daniel R."/>
        </authorList>
    </citation>
    <scope>NUCLEOTIDE SEQUENCE [LARGE SCALE GENOMIC DNA]</scope>
    <source>
        <strain evidence="5 6">DSM 3953</strain>
    </source>
</reference>
<evidence type="ECO:0000313" key="5">
    <source>
        <dbReference type="EMBL" id="AHM56430.1"/>
    </source>
</evidence>
<keyword evidence="3" id="KW-0812">Transmembrane</keyword>
<feature type="domain" description="DUF4349" evidence="4">
    <location>
        <begin position="96"/>
        <end position="290"/>
    </location>
</feature>
<evidence type="ECO:0000256" key="3">
    <source>
        <dbReference type="SAM" id="Phobius"/>
    </source>
</evidence>
<evidence type="ECO:0000259" key="4">
    <source>
        <dbReference type="Pfam" id="PF14257"/>
    </source>
</evidence>
<name>W8T6B4_PEPAC</name>
<feature type="compositionally biased region" description="Polar residues" evidence="2">
    <location>
        <begin position="55"/>
        <end position="71"/>
    </location>
</feature>
<keyword evidence="1" id="KW-0175">Coiled coil</keyword>
<keyword evidence="3" id="KW-1133">Transmembrane helix</keyword>
<dbReference type="STRING" id="1286171.EAL2_c11330"/>
<proteinExistence type="predicted"/>
<feature type="coiled-coil region" evidence="1">
    <location>
        <begin position="171"/>
        <end position="198"/>
    </location>
</feature>
<evidence type="ECO:0000256" key="1">
    <source>
        <dbReference type="SAM" id="Coils"/>
    </source>
</evidence>
<feature type="transmembrane region" description="Helical" evidence="3">
    <location>
        <begin position="24"/>
        <end position="44"/>
    </location>
</feature>